<dbReference type="Proteomes" id="UP000719412">
    <property type="component" value="Unassembled WGS sequence"/>
</dbReference>
<sequence length="1242" mass="139684">MIIGVAFCGCQAANVTIYSEDEIGVKRRSWQLKILVQSWKGKFSVEDVVVPIKDHESTQLGDKLESLWEKEVKSSKNPSLQKVLVKMFGLEFALYGLLYFPLDLAVCLLPPVFLKTIINYFTPNQTSTTKQQALLSGLIIVLSIFLRALIFHIMVLELSSFGVKIRIACCSLVYRKLLKLKCATIQKVSLGRIVNMLSNDAERFDNGFTFLHQIWSGPIKMVAAIGFLIFSYGYNSTVGLTAPVVYLLVQIFISKQIFSGRMRVAGKTDYRIRLLSDIINGIRVIKMFAWEKPFSKLINNARRFEIKEIKKAIFFTVTNYTFSTYLQKISVFLCIVTVIQSHDPLTPQYLFPVMTIFETLRFNISLMSWAVIKISECMVSFRRIQKLLLLEHLKEKNLDETADQYTKSTETGEGKVLGVCLNNVNAKWNPSLPNNTLSDVSLGVYSGELVAVVGATGSGKSTLLQVILKELEVLSGTLHVKGSVSFAPQEPWIFSGTIRENILFGEKMDDARYREVINLCCLEHDLSHLSHGDNTMVGERGVKLSGGQKARVNLARAVYRSAEIYLLDDPLSAVDARVASRIFHQCIQRYLKSKCVILVTHQKQFLQDVDKVLLLENGRVAASGVHNITKRLDNSDNICDETTQLAKCDVPNELDEDQGIAAASCYRKYFLAGHGWIITCLVFLLFVLTQLLANLFDYFLSFWANMSEDTTIVNVNIRNFLTDRNCLYISGTLLLVLITMSHFNTCVFVAYSKCASKNLHDSLFGKILGGCLSFFDNHSSGRILNRFSHDMGIADESLPVLMTEMIRIGLQVVGALVLIIVSDYTVIVATGVLLLLIYCYFRAFQPIITRISKVAGTRRSPLFTHMSASQQGLSVIRAFKAEKHLQHQFDKLQNLESSVYYLYKAVYYSFAFWTDITCACYASILDIKKQPFVAAISVGHVGLLMTQVLGVVTLVNDLTKIWVILNHYIFSVGRIVEYTDVSPEADQVTCSPPKSWPSEGNMTFSSVAMRYSADKSFVFKNLNLAIKSSEKIGIVGRTGSGKSSLISTIFRLYHFEGQIFIDGIDTKTIPLNTLRSRIAIIPQDPILFMGTLRQNLDPFHDYQDWQLWSALEDVGLKEIVSSLPSGLESEISEGGRNFSVGQRQLLCLVRAILRNAKIVILDEATASVDLETDEMIQRTVRKKFKGSTVLTIAHRISTILDSDKILMMDSEDGIKFNKTEEFLRDSNRYFGKFFSGSTTLRR</sequence>
<dbReference type="EMBL" id="JABDTM020021031">
    <property type="protein sequence ID" value="KAH0816734.1"/>
    <property type="molecule type" value="Genomic_DNA"/>
</dbReference>
<keyword evidence="6" id="KW-0067">ATP-binding</keyword>
<dbReference type="InterPro" id="IPR044726">
    <property type="entry name" value="ABCC_6TM_D2"/>
</dbReference>
<keyword evidence="7 9" id="KW-1133">Transmembrane helix</keyword>
<dbReference type="InterPro" id="IPR027417">
    <property type="entry name" value="P-loop_NTPase"/>
</dbReference>
<dbReference type="Gene3D" id="1.20.1560.10">
    <property type="entry name" value="ABC transporter type 1, transmembrane domain"/>
    <property type="match status" value="2"/>
</dbReference>
<keyword evidence="5" id="KW-0547">Nucleotide-binding</keyword>
<dbReference type="FunFam" id="3.40.50.300:FF:000163">
    <property type="entry name" value="Multidrug resistance-associated protein member 4"/>
    <property type="match status" value="1"/>
</dbReference>
<feature type="transmembrane region" description="Helical" evidence="9">
    <location>
        <begin position="92"/>
        <end position="113"/>
    </location>
</feature>
<dbReference type="GO" id="GO:0016020">
    <property type="term" value="C:membrane"/>
    <property type="evidence" value="ECO:0007669"/>
    <property type="project" value="UniProtKB-SubCell"/>
</dbReference>
<dbReference type="PANTHER" id="PTHR24223">
    <property type="entry name" value="ATP-BINDING CASSETTE SUB-FAMILY C"/>
    <property type="match status" value="1"/>
</dbReference>
<proteinExistence type="predicted"/>
<dbReference type="SMART" id="SM00382">
    <property type="entry name" value="AAA"/>
    <property type="match status" value="2"/>
</dbReference>
<dbReference type="InterPro" id="IPR044746">
    <property type="entry name" value="ABCC_6TM_D1"/>
</dbReference>
<dbReference type="Pfam" id="PF00664">
    <property type="entry name" value="ABC_membrane"/>
    <property type="match status" value="2"/>
</dbReference>
<dbReference type="SUPFAM" id="SSF52540">
    <property type="entry name" value="P-loop containing nucleoside triphosphate hydrolases"/>
    <property type="match status" value="2"/>
</dbReference>
<dbReference type="GO" id="GO:0005524">
    <property type="term" value="F:ATP binding"/>
    <property type="evidence" value="ECO:0007669"/>
    <property type="project" value="UniProtKB-KW"/>
</dbReference>
<dbReference type="PANTHER" id="PTHR24223:SF448">
    <property type="entry name" value="FI20146P1-RELATED"/>
    <property type="match status" value="1"/>
</dbReference>
<keyword evidence="3 9" id="KW-0812">Transmembrane</keyword>
<protein>
    <submittedName>
        <fullName evidence="12">Uncharacterized protein</fullName>
    </submittedName>
</protein>
<feature type="transmembrane region" description="Helical" evidence="9">
    <location>
        <begin position="727"/>
        <end position="751"/>
    </location>
</feature>
<feature type="transmembrane region" description="Helical" evidence="9">
    <location>
        <begin position="312"/>
        <end position="339"/>
    </location>
</feature>
<keyword evidence="4" id="KW-0677">Repeat</keyword>
<feature type="transmembrane region" description="Helical" evidence="9">
    <location>
        <begin position="676"/>
        <end position="696"/>
    </location>
</feature>
<evidence type="ECO:0000256" key="7">
    <source>
        <dbReference type="ARBA" id="ARBA00022989"/>
    </source>
</evidence>
<dbReference type="CDD" id="cd03244">
    <property type="entry name" value="ABCC_MRP_domain2"/>
    <property type="match status" value="1"/>
</dbReference>
<dbReference type="GO" id="GO:0140359">
    <property type="term" value="F:ABC-type transporter activity"/>
    <property type="evidence" value="ECO:0007669"/>
    <property type="project" value="InterPro"/>
</dbReference>
<comment type="subcellular location">
    <subcellularLocation>
        <location evidence="1">Membrane</location>
        <topology evidence="1">Multi-pass membrane protein</topology>
    </subcellularLocation>
</comment>
<feature type="transmembrane region" description="Helical" evidence="9">
    <location>
        <begin position="812"/>
        <end position="838"/>
    </location>
</feature>
<dbReference type="FunFam" id="3.40.50.300:FF:000973">
    <property type="entry name" value="Multidrug resistance-associated protein 4"/>
    <property type="match status" value="1"/>
</dbReference>
<comment type="caution">
    <text evidence="12">The sequence shown here is derived from an EMBL/GenBank/DDBJ whole genome shotgun (WGS) entry which is preliminary data.</text>
</comment>
<evidence type="ECO:0000259" key="10">
    <source>
        <dbReference type="PROSITE" id="PS50893"/>
    </source>
</evidence>
<feature type="transmembrane region" description="Helical" evidence="9">
    <location>
        <begin position="905"/>
        <end position="925"/>
    </location>
</feature>
<name>A0A8J6HL84_TENMO</name>
<dbReference type="SUPFAM" id="SSF90123">
    <property type="entry name" value="ABC transporter transmembrane region"/>
    <property type="match status" value="2"/>
</dbReference>
<gene>
    <name evidence="12" type="ORF">GEV33_006057</name>
</gene>
<evidence type="ECO:0000256" key="5">
    <source>
        <dbReference type="ARBA" id="ARBA00022741"/>
    </source>
</evidence>
<evidence type="ECO:0000256" key="9">
    <source>
        <dbReference type="SAM" id="Phobius"/>
    </source>
</evidence>
<feature type="transmembrane region" description="Helical" evidence="9">
    <location>
        <begin position="133"/>
        <end position="156"/>
    </location>
</feature>
<dbReference type="InterPro" id="IPR003593">
    <property type="entry name" value="AAA+_ATPase"/>
</dbReference>
<feature type="transmembrane region" description="Helical" evidence="9">
    <location>
        <begin position="351"/>
        <end position="372"/>
    </location>
</feature>
<keyword evidence="13" id="KW-1185">Reference proteome</keyword>
<accession>A0A8J6HL84</accession>
<feature type="domain" description="ABC transporter" evidence="10">
    <location>
        <begin position="419"/>
        <end position="642"/>
    </location>
</feature>
<evidence type="ECO:0000256" key="2">
    <source>
        <dbReference type="ARBA" id="ARBA00022448"/>
    </source>
</evidence>
<reference evidence="12" key="1">
    <citation type="journal article" date="2020" name="J Insects Food Feed">
        <title>The yellow mealworm (Tenebrio molitor) genome: a resource for the emerging insects as food and feed industry.</title>
        <authorList>
            <person name="Eriksson T."/>
            <person name="Andere A."/>
            <person name="Kelstrup H."/>
            <person name="Emery V."/>
            <person name="Picard C."/>
        </authorList>
    </citation>
    <scope>NUCLEOTIDE SEQUENCE</scope>
    <source>
        <strain evidence="12">Stoneville</strain>
        <tissue evidence="12">Whole head</tissue>
    </source>
</reference>
<feature type="domain" description="ABC transmembrane type-1" evidence="11">
    <location>
        <begin position="681"/>
        <end position="920"/>
    </location>
</feature>
<dbReference type="PROSITE" id="PS00211">
    <property type="entry name" value="ABC_TRANSPORTER_1"/>
    <property type="match status" value="2"/>
</dbReference>
<dbReference type="FunFam" id="1.20.1560.10:FF:000026">
    <property type="entry name" value="Multidrug resistance-associated protein lethal(2)03659"/>
    <property type="match status" value="1"/>
</dbReference>
<keyword evidence="2" id="KW-0813">Transport</keyword>
<evidence type="ECO:0000259" key="11">
    <source>
        <dbReference type="PROSITE" id="PS50929"/>
    </source>
</evidence>
<feature type="domain" description="ABC transmembrane type-1" evidence="11">
    <location>
        <begin position="108"/>
        <end position="376"/>
    </location>
</feature>
<evidence type="ECO:0000313" key="12">
    <source>
        <dbReference type="EMBL" id="KAH0816734.1"/>
    </source>
</evidence>
<dbReference type="CDD" id="cd03250">
    <property type="entry name" value="ABCC_MRP_domain1"/>
    <property type="match status" value="1"/>
</dbReference>
<dbReference type="AlphaFoldDB" id="A0A8J6HL84"/>
<dbReference type="PROSITE" id="PS50893">
    <property type="entry name" value="ABC_TRANSPORTER_2"/>
    <property type="match status" value="2"/>
</dbReference>
<dbReference type="InterPro" id="IPR017871">
    <property type="entry name" value="ABC_transporter-like_CS"/>
</dbReference>
<dbReference type="CDD" id="cd18579">
    <property type="entry name" value="ABC_6TM_ABCC_D1"/>
    <property type="match status" value="1"/>
</dbReference>
<dbReference type="Pfam" id="PF00005">
    <property type="entry name" value="ABC_tran"/>
    <property type="match status" value="2"/>
</dbReference>
<evidence type="ECO:0000256" key="8">
    <source>
        <dbReference type="ARBA" id="ARBA00023136"/>
    </source>
</evidence>
<evidence type="ECO:0000256" key="3">
    <source>
        <dbReference type="ARBA" id="ARBA00022692"/>
    </source>
</evidence>
<dbReference type="CDD" id="cd18580">
    <property type="entry name" value="ABC_6TM_ABCC_D2"/>
    <property type="match status" value="1"/>
</dbReference>
<dbReference type="PROSITE" id="PS50929">
    <property type="entry name" value="ABC_TM1F"/>
    <property type="match status" value="2"/>
</dbReference>
<evidence type="ECO:0000256" key="1">
    <source>
        <dbReference type="ARBA" id="ARBA00004141"/>
    </source>
</evidence>
<dbReference type="GO" id="GO:0016887">
    <property type="term" value="F:ATP hydrolysis activity"/>
    <property type="evidence" value="ECO:0007669"/>
    <property type="project" value="InterPro"/>
</dbReference>
<dbReference type="InterPro" id="IPR011527">
    <property type="entry name" value="ABC1_TM_dom"/>
</dbReference>
<dbReference type="Gene3D" id="3.40.50.300">
    <property type="entry name" value="P-loop containing nucleotide triphosphate hydrolases"/>
    <property type="match status" value="2"/>
</dbReference>
<dbReference type="InterPro" id="IPR036640">
    <property type="entry name" value="ABC1_TM_sf"/>
</dbReference>
<dbReference type="InterPro" id="IPR003439">
    <property type="entry name" value="ABC_transporter-like_ATP-bd"/>
</dbReference>
<evidence type="ECO:0000256" key="4">
    <source>
        <dbReference type="ARBA" id="ARBA00022737"/>
    </source>
</evidence>
<keyword evidence="8 9" id="KW-0472">Membrane</keyword>
<feature type="transmembrane region" description="Helical" evidence="9">
    <location>
        <begin position="932"/>
        <end position="955"/>
    </location>
</feature>
<organism evidence="12 13">
    <name type="scientific">Tenebrio molitor</name>
    <name type="common">Yellow mealworm beetle</name>
    <dbReference type="NCBI Taxonomy" id="7067"/>
    <lineage>
        <taxon>Eukaryota</taxon>
        <taxon>Metazoa</taxon>
        <taxon>Ecdysozoa</taxon>
        <taxon>Arthropoda</taxon>
        <taxon>Hexapoda</taxon>
        <taxon>Insecta</taxon>
        <taxon>Pterygota</taxon>
        <taxon>Neoptera</taxon>
        <taxon>Endopterygota</taxon>
        <taxon>Coleoptera</taxon>
        <taxon>Polyphaga</taxon>
        <taxon>Cucujiformia</taxon>
        <taxon>Tenebrionidae</taxon>
        <taxon>Tenebrio</taxon>
    </lineage>
</organism>
<evidence type="ECO:0000256" key="6">
    <source>
        <dbReference type="ARBA" id="ARBA00022840"/>
    </source>
</evidence>
<reference evidence="12" key="2">
    <citation type="submission" date="2021-08" db="EMBL/GenBank/DDBJ databases">
        <authorList>
            <person name="Eriksson T."/>
        </authorList>
    </citation>
    <scope>NUCLEOTIDE SEQUENCE</scope>
    <source>
        <strain evidence="12">Stoneville</strain>
        <tissue evidence="12">Whole head</tissue>
    </source>
</reference>
<evidence type="ECO:0000313" key="13">
    <source>
        <dbReference type="Proteomes" id="UP000719412"/>
    </source>
</evidence>
<feature type="domain" description="ABC transporter" evidence="10">
    <location>
        <begin position="1002"/>
        <end position="1235"/>
    </location>
</feature>
<dbReference type="InterPro" id="IPR050173">
    <property type="entry name" value="ABC_transporter_C-like"/>
</dbReference>